<feature type="signal peptide" evidence="2">
    <location>
        <begin position="1"/>
        <end position="19"/>
    </location>
</feature>
<keyword evidence="2" id="KW-0732">Signal</keyword>
<evidence type="ECO:0000313" key="4">
    <source>
        <dbReference type="Proteomes" id="UP000052167"/>
    </source>
</evidence>
<dbReference type="EMBL" id="JOKJ01000005">
    <property type="protein sequence ID" value="KEQ09893.1"/>
    <property type="molecule type" value="Genomic_DNA"/>
</dbReference>
<evidence type="ECO:0000256" key="2">
    <source>
        <dbReference type="SAM" id="SignalP"/>
    </source>
</evidence>
<sequence>MKIAATALAVVGLSALLSACSTSDALTPQVDVGGGLRPSTPVTQAEADQLVGNTGQTAYATDGASVYRTEEVRPPQNTLEAQAQALQAGQLSPSASDPQSSAPLAPSVAAPPLSAAAPPPSAPAIETAAAPPSAASGTIRFLPIIGAPVQSVTPLSRQLGAQARASGLAIRASADTGTDHILKGYFSAFEDGEAVTVVYVWDILDNSGARLHRLQGQEKVPAAGKETWSAVPPSTMETIATKTINEYVAWKLAQQG</sequence>
<feature type="compositionally biased region" description="Low complexity" evidence="1">
    <location>
        <begin position="84"/>
        <end position="116"/>
    </location>
</feature>
<evidence type="ECO:0008006" key="5">
    <source>
        <dbReference type="Google" id="ProtNLM"/>
    </source>
</evidence>
<proteinExistence type="predicted"/>
<keyword evidence="4" id="KW-1185">Reference proteome</keyword>
<dbReference type="Proteomes" id="UP000052167">
    <property type="component" value="Unassembled WGS sequence"/>
</dbReference>
<dbReference type="OrthoDB" id="7374881at2"/>
<accession>A0A922NZY0</accession>
<comment type="caution">
    <text evidence="3">The sequence shown here is derived from an EMBL/GenBank/DDBJ whole genome shotgun (WGS) entry which is preliminary data.</text>
</comment>
<dbReference type="AlphaFoldDB" id="A0A922NZY0"/>
<organism evidence="3 4">
    <name type="scientific">Pseudorhizobium pelagicum</name>
    <dbReference type="NCBI Taxonomy" id="1509405"/>
    <lineage>
        <taxon>Bacteria</taxon>
        <taxon>Pseudomonadati</taxon>
        <taxon>Pseudomonadota</taxon>
        <taxon>Alphaproteobacteria</taxon>
        <taxon>Hyphomicrobiales</taxon>
        <taxon>Rhizobiaceae</taxon>
        <taxon>Rhizobium/Agrobacterium group</taxon>
        <taxon>Pseudorhizobium</taxon>
    </lineage>
</organism>
<dbReference type="PROSITE" id="PS51257">
    <property type="entry name" value="PROKAR_LIPOPROTEIN"/>
    <property type="match status" value="1"/>
</dbReference>
<evidence type="ECO:0000256" key="1">
    <source>
        <dbReference type="SAM" id="MobiDB-lite"/>
    </source>
</evidence>
<feature type="region of interest" description="Disordered" evidence="1">
    <location>
        <begin position="84"/>
        <end position="129"/>
    </location>
</feature>
<evidence type="ECO:0000313" key="3">
    <source>
        <dbReference type="EMBL" id="KEQ09893.1"/>
    </source>
</evidence>
<name>A0A922NZY0_9HYPH</name>
<dbReference type="RefSeq" id="WP_037162090.1">
    <property type="nucleotide sequence ID" value="NZ_CAJXID010000029.1"/>
</dbReference>
<reference evidence="3 4" key="1">
    <citation type="submission" date="2014-06" db="EMBL/GenBank/DDBJ databases">
        <title>Rhizobium pelagicum/R2-400B4.</title>
        <authorList>
            <person name="Kimes N.E."/>
            <person name="Lopez-Perez M."/>
        </authorList>
    </citation>
    <scope>NUCLEOTIDE SEQUENCE [LARGE SCALE GENOMIC DNA]</scope>
    <source>
        <strain evidence="3 4">R2-400B4</strain>
    </source>
</reference>
<gene>
    <name evidence="3" type="ORF">GV68_21330</name>
</gene>
<feature type="chain" id="PRO_5036926786" description="Lipoprotein" evidence="2">
    <location>
        <begin position="20"/>
        <end position="256"/>
    </location>
</feature>
<protein>
    <recommendedName>
        <fullName evidence="5">Lipoprotein</fullName>
    </recommendedName>
</protein>